<dbReference type="PANTHER" id="PTHR35848">
    <property type="entry name" value="OXALATE-BINDING PROTEIN"/>
    <property type="match status" value="1"/>
</dbReference>
<keyword evidence="3" id="KW-0223">Dioxygenase</keyword>
<accession>A0A3M0AE70</accession>
<dbReference type="Proteomes" id="UP000267187">
    <property type="component" value="Unassembled WGS sequence"/>
</dbReference>
<name>A0A3M0AE70_9GAMM</name>
<sequence>MSQENLSIAQRVLRYDELVPCTTAFIDARTPGSDKKQNYCLIGQGVAENPGQVVHIKFPHPFDIGAAKQPNGCKNSHHSHDTAEVFVVHKGSWKFTWGEHGTDGEAILEEGDTISIPTNVFRGFENVGDDEGFLFCILGLNNDQTAGHVHWAPYVYEQATKHGLVLLEDGRLLDTLAGDVVPDDAVLCTPTTAADVPNFDSMTVEQMLRCVITHEQLADQPVGGLTSSGVKEIAIVGAASNEEAIPAAKMAWGHGFSSRRLQLEPKASTSVHTRAEEEVLFIHKGSLSLTVDGEDWQLNEGDLITIPVGATRSFHNAAEELCDAIVVRGADVPNAASFN</sequence>
<dbReference type="AlphaFoldDB" id="A0A3M0AE70"/>
<comment type="caution">
    <text evidence="3">The sequence shown here is derived from an EMBL/GenBank/DDBJ whole genome shotgun (WGS) entry which is preliminary data.</text>
</comment>
<dbReference type="InterPro" id="IPR013096">
    <property type="entry name" value="Cupin_2"/>
</dbReference>
<evidence type="ECO:0000313" key="4">
    <source>
        <dbReference type="Proteomes" id="UP000267187"/>
    </source>
</evidence>
<feature type="domain" description="Cupin type-2" evidence="2">
    <location>
        <begin position="69"/>
        <end position="137"/>
    </location>
</feature>
<organism evidence="3 4">
    <name type="scientific">Umboniibacter marinipuniceus</name>
    <dbReference type="NCBI Taxonomy" id="569599"/>
    <lineage>
        <taxon>Bacteria</taxon>
        <taxon>Pseudomonadati</taxon>
        <taxon>Pseudomonadota</taxon>
        <taxon>Gammaproteobacteria</taxon>
        <taxon>Cellvibrionales</taxon>
        <taxon>Cellvibrionaceae</taxon>
        <taxon>Umboniibacter</taxon>
    </lineage>
</organism>
<keyword evidence="1" id="KW-0479">Metal-binding</keyword>
<dbReference type="EMBL" id="REFJ01000001">
    <property type="protein sequence ID" value="RMA82434.1"/>
    <property type="molecule type" value="Genomic_DNA"/>
</dbReference>
<evidence type="ECO:0000259" key="2">
    <source>
        <dbReference type="Pfam" id="PF07883"/>
    </source>
</evidence>
<feature type="domain" description="Cupin type-2" evidence="2">
    <location>
        <begin position="261"/>
        <end position="327"/>
    </location>
</feature>
<dbReference type="GO" id="GO:0051213">
    <property type="term" value="F:dioxygenase activity"/>
    <property type="evidence" value="ECO:0007669"/>
    <property type="project" value="UniProtKB-KW"/>
</dbReference>
<dbReference type="RefSeq" id="WP_121875766.1">
    <property type="nucleotide sequence ID" value="NZ_REFJ01000001.1"/>
</dbReference>
<dbReference type="InterPro" id="IPR051610">
    <property type="entry name" value="GPI/OXD"/>
</dbReference>
<dbReference type="Gene3D" id="2.60.120.10">
    <property type="entry name" value="Jelly Rolls"/>
    <property type="match status" value="2"/>
</dbReference>
<gene>
    <name evidence="3" type="ORF">DFR27_0383</name>
</gene>
<dbReference type="InterPro" id="IPR011051">
    <property type="entry name" value="RmlC_Cupin_sf"/>
</dbReference>
<evidence type="ECO:0000256" key="1">
    <source>
        <dbReference type="ARBA" id="ARBA00022723"/>
    </source>
</evidence>
<dbReference type="GO" id="GO:0046872">
    <property type="term" value="F:metal ion binding"/>
    <property type="evidence" value="ECO:0007669"/>
    <property type="project" value="UniProtKB-KW"/>
</dbReference>
<dbReference type="InterPro" id="IPR014710">
    <property type="entry name" value="RmlC-like_jellyroll"/>
</dbReference>
<keyword evidence="3" id="KW-0560">Oxidoreductase</keyword>
<evidence type="ECO:0000313" key="3">
    <source>
        <dbReference type="EMBL" id="RMA82434.1"/>
    </source>
</evidence>
<proteinExistence type="predicted"/>
<keyword evidence="4" id="KW-1185">Reference proteome</keyword>
<dbReference type="OrthoDB" id="6058at2"/>
<protein>
    <submittedName>
        <fullName evidence="3">Quercetin dioxygenase-like cupin family protein</fullName>
    </submittedName>
</protein>
<dbReference type="Pfam" id="PF07883">
    <property type="entry name" value="Cupin_2"/>
    <property type="match status" value="2"/>
</dbReference>
<dbReference type="SUPFAM" id="SSF51182">
    <property type="entry name" value="RmlC-like cupins"/>
    <property type="match status" value="1"/>
</dbReference>
<reference evidence="3 4" key="1">
    <citation type="submission" date="2018-10" db="EMBL/GenBank/DDBJ databases">
        <title>Genomic Encyclopedia of Type Strains, Phase IV (KMG-IV): sequencing the most valuable type-strain genomes for metagenomic binning, comparative biology and taxonomic classification.</title>
        <authorList>
            <person name="Goeker M."/>
        </authorList>
    </citation>
    <scope>NUCLEOTIDE SEQUENCE [LARGE SCALE GENOMIC DNA]</scope>
    <source>
        <strain evidence="3 4">DSM 25080</strain>
    </source>
</reference>